<proteinExistence type="predicted"/>
<dbReference type="AlphaFoldDB" id="A0AAP0HIU6"/>
<evidence type="ECO:0000313" key="3">
    <source>
        <dbReference type="Proteomes" id="UP001419268"/>
    </source>
</evidence>
<feature type="compositionally biased region" description="Basic and acidic residues" evidence="1">
    <location>
        <begin position="25"/>
        <end position="44"/>
    </location>
</feature>
<dbReference type="Proteomes" id="UP001419268">
    <property type="component" value="Unassembled WGS sequence"/>
</dbReference>
<sequence length="185" mass="19901">MSTWIHACANATAPEKALLLNPVHVDPRGQGRRKEDEQLSREESGPAAGERGSRAGRSAAGEHGGVTADQGGGVISSEGARSNGGGTETSRARGEGGGPAKEEEIAFDVDDNNDNDNNNNSKRGLSGRERRCPSKFHDSDSCGMKNNAAATSWTMAMRTDRRVRLVTWRGDRQIDELVCEVFWFA</sequence>
<evidence type="ECO:0000256" key="1">
    <source>
        <dbReference type="SAM" id="MobiDB-lite"/>
    </source>
</evidence>
<feature type="region of interest" description="Disordered" evidence="1">
    <location>
        <begin position="1"/>
        <end position="138"/>
    </location>
</feature>
<comment type="caution">
    <text evidence="2">The sequence shown here is derived from an EMBL/GenBank/DDBJ whole genome shotgun (WGS) entry which is preliminary data.</text>
</comment>
<evidence type="ECO:0000313" key="2">
    <source>
        <dbReference type="EMBL" id="KAK9088694.1"/>
    </source>
</evidence>
<name>A0AAP0HIU6_9MAGN</name>
<feature type="compositionally biased region" description="Basic and acidic residues" evidence="1">
    <location>
        <begin position="90"/>
        <end position="104"/>
    </location>
</feature>
<protein>
    <submittedName>
        <fullName evidence="2">Uncharacterized protein</fullName>
    </submittedName>
</protein>
<feature type="compositionally biased region" description="Basic and acidic residues" evidence="1">
    <location>
        <begin position="126"/>
        <end position="138"/>
    </location>
</feature>
<dbReference type="EMBL" id="JBBNAG010000012">
    <property type="protein sequence ID" value="KAK9088694.1"/>
    <property type="molecule type" value="Genomic_DNA"/>
</dbReference>
<gene>
    <name evidence="2" type="ORF">Scep_027776</name>
</gene>
<keyword evidence="3" id="KW-1185">Reference proteome</keyword>
<feature type="compositionally biased region" description="Acidic residues" evidence="1">
    <location>
        <begin position="105"/>
        <end position="114"/>
    </location>
</feature>
<reference evidence="2 3" key="1">
    <citation type="submission" date="2024-01" db="EMBL/GenBank/DDBJ databases">
        <title>Genome assemblies of Stephania.</title>
        <authorList>
            <person name="Yang L."/>
        </authorList>
    </citation>
    <scope>NUCLEOTIDE SEQUENCE [LARGE SCALE GENOMIC DNA]</scope>
    <source>
        <strain evidence="2">JXDWG</strain>
        <tissue evidence="2">Leaf</tissue>
    </source>
</reference>
<organism evidence="2 3">
    <name type="scientific">Stephania cephalantha</name>
    <dbReference type="NCBI Taxonomy" id="152367"/>
    <lineage>
        <taxon>Eukaryota</taxon>
        <taxon>Viridiplantae</taxon>
        <taxon>Streptophyta</taxon>
        <taxon>Embryophyta</taxon>
        <taxon>Tracheophyta</taxon>
        <taxon>Spermatophyta</taxon>
        <taxon>Magnoliopsida</taxon>
        <taxon>Ranunculales</taxon>
        <taxon>Menispermaceae</taxon>
        <taxon>Menispermoideae</taxon>
        <taxon>Cissampelideae</taxon>
        <taxon>Stephania</taxon>
    </lineage>
</organism>
<accession>A0AAP0HIU6</accession>